<organism evidence="2 3">
    <name type="scientific">Amanita muscaria (strain Koide BX008)</name>
    <dbReference type="NCBI Taxonomy" id="946122"/>
    <lineage>
        <taxon>Eukaryota</taxon>
        <taxon>Fungi</taxon>
        <taxon>Dikarya</taxon>
        <taxon>Basidiomycota</taxon>
        <taxon>Agaricomycotina</taxon>
        <taxon>Agaricomycetes</taxon>
        <taxon>Agaricomycetidae</taxon>
        <taxon>Agaricales</taxon>
        <taxon>Pluteineae</taxon>
        <taxon>Amanitaceae</taxon>
        <taxon>Amanita</taxon>
    </lineage>
</organism>
<sequence length="88" mass="10429">LNQDQQPPKKKHKTSKIINPKKDEVLSEQALKALAYAYSRYRHPEKWKFNKARQNWITRNVWSASMIPDQHLPLVTWYLKSVKGGVRD</sequence>
<dbReference type="PANTHER" id="PTHR22306">
    <property type="entry name" value="CHROMOSOME 7 OPEN READING FRAME 50"/>
    <property type="match status" value="1"/>
</dbReference>
<keyword evidence="3" id="KW-1185">Reference proteome</keyword>
<dbReference type="STRING" id="946122.A0A0C2SXM6"/>
<dbReference type="AlphaFoldDB" id="A0A0C2SXM6"/>
<accession>A0A0C2SXM6</accession>
<dbReference type="InterPro" id="IPR019327">
    <property type="entry name" value="WKF"/>
</dbReference>
<reference evidence="2 3" key="1">
    <citation type="submission" date="2014-04" db="EMBL/GenBank/DDBJ databases">
        <title>Evolutionary Origins and Diversification of the Mycorrhizal Mutualists.</title>
        <authorList>
            <consortium name="DOE Joint Genome Institute"/>
            <consortium name="Mycorrhizal Genomics Consortium"/>
            <person name="Kohler A."/>
            <person name="Kuo A."/>
            <person name="Nagy L.G."/>
            <person name="Floudas D."/>
            <person name="Copeland A."/>
            <person name="Barry K.W."/>
            <person name="Cichocki N."/>
            <person name="Veneault-Fourrey C."/>
            <person name="LaButti K."/>
            <person name="Lindquist E.A."/>
            <person name="Lipzen A."/>
            <person name="Lundell T."/>
            <person name="Morin E."/>
            <person name="Murat C."/>
            <person name="Riley R."/>
            <person name="Ohm R."/>
            <person name="Sun H."/>
            <person name="Tunlid A."/>
            <person name="Henrissat B."/>
            <person name="Grigoriev I.V."/>
            <person name="Hibbett D.S."/>
            <person name="Martin F."/>
        </authorList>
    </citation>
    <scope>NUCLEOTIDE SEQUENCE [LARGE SCALE GENOMIC DNA]</scope>
    <source>
        <strain evidence="2 3">Koide BX008</strain>
    </source>
</reference>
<dbReference type="EMBL" id="KN818229">
    <property type="protein sequence ID" value="KIL68270.1"/>
    <property type="molecule type" value="Genomic_DNA"/>
</dbReference>
<dbReference type="Pfam" id="PF10180">
    <property type="entry name" value="WKF"/>
    <property type="match status" value="1"/>
</dbReference>
<feature type="domain" description="WKF" evidence="1">
    <location>
        <begin position="41"/>
        <end position="88"/>
    </location>
</feature>
<evidence type="ECO:0000313" key="2">
    <source>
        <dbReference type="EMBL" id="KIL68270.1"/>
    </source>
</evidence>
<dbReference type="OrthoDB" id="10261563at2759"/>
<protein>
    <recommendedName>
        <fullName evidence="1">WKF domain-containing protein</fullName>
    </recommendedName>
</protein>
<evidence type="ECO:0000313" key="3">
    <source>
        <dbReference type="Proteomes" id="UP000054549"/>
    </source>
</evidence>
<dbReference type="PANTHER" id="PTHR22306:SF2">
    <property type="entry name" value="CHROMOSOME 7 OPEN READING FRAME 50"/>
    <property type="match status" value="1"/>
</dbReference>
<dbReference type="Proteomes" id="UP000054549">
    <property type="component" value="Unassembled WGS sequence"/>
</dbReference>
<feature type="non-terminal residue" evidence="2">
    <location>
        <position position="1"/>
    </location>
</feature>
<feature type="non-terminal residue" evidence="2">
    <location>
        <position position="88"/>
    </location>
</feature>
<gene>
    <name evidence="2" type="ORF">M378DRAFT_42758</name>
</gene>
<evidence type="ECO:0000259" key="1">
    <source>
        <dbReference type="Pfam" id="PF10180"/>
    </source>
</evidence>
<name>A0A0C2SXM6_AMAMK</name>
<proteinExistence type="predicted"/>
<dbReference type="HOGENOM" id="CLU_2474871_0_0_1"/>
<dbReference type="InParanoid" id="A0A0C2SXM6"/>